<feature type="transmembrane region" description="Helical" evidence="1">
    <location>
        <begin position="7"/>
        <end position="30"/>
    </location>
</feature>
<evidence type="ECO:0000313" key="2">
    <source>
        <dbReference type="EMBL" id="RAW02790.1"/>
    </source>
</evidence>
<dbReference type="OrthoDB" id="980214at2"/>
<evidence type="ECO:0000313" key="3">
    <source>
        <dbReference type="Proteomes" id="UP000251889"/>
    </source>
</evidence>
<protein>
    <submittedName>
        <fullName evidence="2">Uncharacterized protein</fullName>
    </submittedName>
</protein>
<gene>
    <name evidence="2" type="ORF">DQQ10_01395</name>
</gene>
<dbReference type="EMBL" id="QMFY01000001">
    <property type="protein sequence ID" value="RAW02790.1"/>
    <property type="molecule type" value="Genomic_DNA"/>
</dbReference>
<name>A0A364Y773_9BACT</name>
<dbReference type="AlphaFoldDB" id="A0A364Y773"/>
<dbReference type="Proteomes" id="UP000251889">
    <property type="component" value="Unassembled WGS sequence"/>
</dbReference>
<keyword evidence="1" id="KW-0812">Transmembrane</keyword>
<comment type="caution">
    <text evidence="2">The sequence shown here is derived from an EMBL/GenBank/DDBJ whole genome shotgun (WGS) entry which is preliminary data.</text>
</comment>
<accession>A0A364Y773</accession>
<organism evidence="2 3">
    <name type="scientific">Pseudochryseolinea flava</name>
    <dbReference type="NCBI Taxonomy" id="2059302"/>
    <lineage>
        <taxon>Bacteria</taxon>
        <taxon>Pseudomonadati</taxon>
        <taxon>Bacteroidota</taxon>
        <taxon>Cytophagia</taxon>
        <taxon>Cytophagales</taxon>
        <taxon>Fulvivirgaceae</taxon>
        <taxon>Pseudochryseolinea</taxon>
    </lineage>
</organism>
<reference evidence="2 3" key="1">
    <citation type="submission" date="2018-06" db="EMBL/GenBank/DDBJ databases">
        <title>Chryseolinea flavus sp. nov., a member of the phylum Bacteroidetes isolated from soil.</title>
        <authorList>
            <person name="Li Y."/>
            <person name="Wang J."/>
        </authorList>
    </citation>
    <scope>NUCLEOTIDE SEQUENCE [LARGE SCALE GENOMIC DNA]</scope>
    <source>
        <strain evidence="2 3">SDU1-6</strain>
    </source>
</reference>
<dbReference type="RefSeq" id="WP_112745005.1">
    <property type="nucleotide sequence ID" value="NZ_QMFY01000001.1"/>
</dbReference>
<keyword evidence="1" id="KW-1133">Transmembrane helix</keyword>
<sequence length="117" mass="13053">MGRKPHLRIFALIIGLITVGAIVFSQLFYFQNSAQAKVKKETKTEQQEENEHDDVFISLPSPSLPSSSHVILQLESFCLFETSSNDEEISDNDTDIRVPVTQFFQTLVGAIISPNAP</sequence>
<keyword evidence="1" id="KW-0472">Membrane</keyword>
<proteinExistence type="predicted"/>
<evidence type="ECO:0000256" key="1">
    <source>
        <dbReference type="SAM" id="Phobius"/>
    </source>
</evidence>
<keyword evidence="3" id="KW-1185">Reference proteome</keyword>